<protein>
    <submittedName>
        <fullName evidence="1">Uncharacterized protein</fullName>
    </submittedName>
</protein>
<dbReference type="RefSeq" id="WP_004908586.1">
    <property type="nucleotide sequence ID" value="NZ_GG705011.1"/>
</dbReference>
<dbReference type="AlphaFoldDB" id="D0SLN1"/>
<sequence>MNLENFLKNSVLPEMQVTSLYFKPNIPQDKLVNAIKEYAPNIGMSTVIALIDETFWGSGKEGMIITDENIILSKKLGGRSIPLSSVNQIHIKDKNLIINDIPVTKFNNPEVLPLTAFGSKLNEFITATKNTTNKLKKNALDVSTTSQLSIFLIRLTEPLYFESTPIDRRKSGATTIGYVLAANINEEQLKFIRFKGNFASNEELLCLSWLDSHDNKDSFFCVTNCGVHSVLSGQPATFLSHDNLRSLSALEEYKESRYVGIRLSNNDGIIVSIQNTFIRPYAFELFSGLISILNGHEPTSRIINENLSQKETNIISSQHDSFSYDDNKENTSKFTDSIEQQNFARHKNTSIPLRHHSNDHLFDFIIQINSVDNVGDFIGSLLSDSNNPNSKIKKKFQSYIARTTTFFRKEIVEKEGFFQFKNDIATMEVSGAVMAFVFIQMLERGLSEDIAKNILFEGIRATFNIKSSAQRDPTSAALIRIIDSYLSDDSTNEIFLNIILRLIGSNLNGSLLPNYNEVLEKHFNFLDEFIPTMDPSFTNFVNKMIYESNFLIDDILDTRW</sequence>
<reference evidence="2" key="1">
    <citation type="journal article" date="2012" name="PLoS ONE">
        <title>The success of Acinetobacter species; genetic, metabolic and virulence attributes.</title>
        <authorList>
            <person name="Peleg A.Y."/>
            <person name="de Breij A."/>
            <person name="Adams M.D."/>
            <person name="Cerqueira G.M."/>
            <person name="Mocali S."/>
            <person name="Galardini M."/>
            <person name="Nibbering P.H."/>
            <person name="Earl A.M."/>
            <person name="Ward D.V."/>
            <person name="Paterson D.L."/>
            <person name="Seifert H."/>
            <person name="Dijkshoorn L."/>
        </authorList>
    </citation>
    <scope>NUCLEOTIDE SEQUENCE [LARGE SCALE GENOMIC DNA]</scope>
    <source>
        <strain evidence="2">SH205</strain>
    </source>
</reference>
<proteinExistence type="predicted"/>
<evidence type="ECO:0000313" key="2">
    <source>
        <dbReference type="Proteomes" id="UP000018442"/>
    </source>
</evidence>
<name>D0SLN1_ACIJU</name>
<evidence type="ECO:0000313" key="1">
    <source>
        <dbReference type="EMBL" id="EEY92938.1"/>
    </source>
</evidence>
<dbReference type="EMBL" id="GG705011">
    <property type="protein sequence ID" value="EEY92938.1"/>
    <property type="molecule type" value="Genomic_DNA"/>
</dbReference>
<organism evidence="1 2">
    <name type="scientific">Acinetobacter junii SH205</name>
    <dbReference type="NCBI Taxonomy" id="575587"/>
    <lineage>
        <taxon>Bacteria</taxon>
        <taxon>Pseudomonadati</taxon>
        <taxon>Pseudomonadota</taxon>
        <taxon>Gammaproteobacteria</taxon>
        <taxon>Moraxellales</taxon>
        <taxon>Moraxellaceae</taxon>
        <taxon>Acinetobacter</taxon>
    </lineage>
</organism>
<dbReference type="HOGENOM" id="CLU_486300_0_0_6"/>
<accession>D0SLN1</accession>
<gene>
    <name evidence="1" type="ORF">HMPREF0026_00214</name>
</gene>
<dbReference type="Proteomes" id="UP000018442">
    <property type="component" value="Unassembled WGS sequence"/>
</dbReference>